<keyword evidence="3" id="KW-1185">Reference proteome</keyword>
<feature type="compositionally biased region" description="Basic and acidic residues" evidence="1">
    <location>
        <begin position="35"/>
        <end position="49"/>
    </location>
</feature>
<evidence type="ECO:0000313" key="3">
    <source>
        <dbReference type="Proteomes" id="UP001178461"/>
    </source>
</evidence>
<accession>A0AA35L3W9</accession>
<name>A0AA35L3W9_9SAUR</name>
<organism evidence="2 3">
    <name type="scientific">Podarcis lilfordi</name>
    <name type="common">Lilford's wall lizard</name>
    <dbReference type="NCBI Taxonomy" id="74358"/>
    <lineage>
        <taxon>Eukaryota</taxon>
        <taxon>Metazoa</taxon>
        <taxon>Chordata</taxon>
        <taxon>Craniata</taxon>
        <taxon>Vertebrata</taxon>
        <taxon>Euteleostomi</taxon>
        <taxon>Lepidosauria</taxon>
        <taxon>Squamata</taxon>
        <taxon>Bifurcata</taxon>
        <taxon>Unidentata</taxon>
        <taxon>Episquamata</taxon>
        <taxon>Laterata</taxon>
        <taxon>Lacertibaenia</taxon>
        <taxon>Lacertidae</taxon>
        <taxon>Podarcis</taxon>
    </lineage>
</organism>
<protein>
    <submittedName>
        <fullName evidence="2">AIG1-type G domain-containing protein</fullName>
    </submittedName>
</protein>
<reference evidence="2" key="1">
    <citation type="submission" date="2022-12" db="EMBL/GenBank/DDBJ databases">
        <authorList>
            <person name="Alioto T."/>
            <person name="Alioto T."/>
            <person name="Gomez Garrido J."/>
        </authorList>
    </citation>
    <scope>NUCLEOTIDE SEQUENCE</scope>
</reference>
<evidence type="ECO:0000256" key="1">
    <source>
        <dbReference type="SAM" id="MobiDB-lite"/>
    </source>
</evidence>
<dbReference type="Proteomes" id="UP001178461">
    <property type="component" value="Chromosome 12"/>
</dbReference>
<feature type="region of interest" description="Disordered" evidence="1">
    <location>
        <begin position="31"/>
        <end position="76"/>
    </location>
</feature>
<proteinExistence type="predicted"/>
<sequence length="76" mass="9022">MCNWMNQPEENTFTFHMSNIRLLMCTQNLRQTQNSERDRESQRLPEVAERNSQTSNTSRLRKLPSRSQGFLDCCEP</sequence>
<evidence type="ECO:0000313" key="2">
    <source>
        <dbReference type="EMBL" id="CAI5789350.1"/>
    </source>
</evidence>
<gene>
    <name evidence="2" type="ORF">PODLI_1B008665</name>
</gene>
<dbReference type="EMBL" id="OX395137">
    <property type="protein sequence ID" value="CAI5789350.1"/>
    <property type="molecule type" value="Genomic_DNA"/>
</dbReference>
<dbReference type="AlphaFoldDB" id="A0AA35L3W9"/>